<evidence type="ECO:0000313" key="1">
    <source>
        <dbReference type="EMBL" id="SQK74450.1"/>
    </source>
</evidence>
<dbReference type="KEGG" id="tpty:NCTC11468_01567"/>
<gene>
    <name evidence="1" type="ORF">NCTC11468_01567</name>
</gene>
<reference evidence="1 2" key="1">
    <citation type="submission" date="2018-06" db="EMBL/GenBank/DDBJ databases">
        <authorList>
            <consortium name="Pathogen Informatics"/>
            <person name="Doyle S."/>
        </authorList>
    </citation>
    <scope>NUCLEOTIDE SEQUENCE [LARGE SCALE GENOMIC DNA]</scope>
    <source>
        <strain evidence="1 2">NCTC11468</strain>
    </source>
</reference>
<organism evidence="1 2">
    <name type="scientific">Tatumella ptyseos</name>
    <dbReference type="NCBI Taxonomy" id="82987"/>
    <lineage>
        <taxon>Bacteria</taxon>
        <taxon>Pseudomonadati</taxon>
        <taxon>Pseudomonadota</taxon>
        <taxon>Gammaproteobacteria</taxon>
        <taxon>Enterobacterales</taxon>
        <taxon>Erwiniaceae</taxon>
        <taxon>Tatumella</taxon>
    </lineage>
</organism>
<proteinExistence type="predicted"/>
<dbReference type="Proteomes" id="UP000248758">
    <property type="component" value="Chromosome 1"/>
</dbReference>
<evidence type="ECO:0000313" key="2">
    <source>
        <dbReference type="Proteomes" id="UP000248758"/>
    </source>
</evidence>
<dbReference type="EMBL" id="LS483499">
    <property type="protein sequence ID" value="SQK74450.1"/>
    <property type="molecule type" value="Genomic_DNA"/>
</dbReference>
<name>A0A2X5PM05_9GAMM</name>
<protein>
    <submittedName>
        <fullName evidence="1">Uncharacterized protein</fullName>
    </submittedName>
</protein>
<sequence>MGVQSKSHLFGCSSVHRVRSKTARTDLTPDQFLALKETQDYLKEHPEAVSVDGDDIFASEALCRRYIHLLGNKKLKKAFRKAMANK</sequence>
<accession>A0A2X5PM05</accession>
<dbReference type="AlphaFoldDB" id="A0A2X5PM05"/>